<dbReference type="Proteomes" id="UP000672602">
    <property type="component" value="Unassembled WGS sequence"/>
</dbReference>
<dbReference type="SMART" id="SM00530">
    <property type="entry name" value="HTH_XRE"/>
    <property type="match status" value="1"/>
</dbReference>
<dbReference type="RefSeq" id="WP_210680311.1">
    <property type="nucleotide sequence ID" value="NZ_JAGMWN010000001.1"/>
</dbReference>
<evidence type="ECO:0000313" key="2">
    <source>
        <dbReference type="EMBL" id="MBP5855735.1"/>
    </source>
</evidence>
<gene>
    <name evidence="2" type="ORF">KAJ83_01845</name>
</gene>
<dbReference type="GO" id="GO:0003677">
    <property type="term" value="F:DNA binding"/>
    <property type="evidence" value="ECO:0007669"/>
    <property type="project" value="InterPro"/>
</dbReference>
<evidence type="ECO:0000313" key="3">
    <source>
        <dbReference type="Proteomes" id="UP000672602"/>
    </source>
</evidence>
<organism evidence="2 3">
    <name type="scientific">Marivibrio halodurans</name>
    <dbReference type="NCBI Taxonomy" id="2039722"/>
    <lineage>
        <taxon>Bacteria</taxon>
        <taxon>Pseudomonadati</taxon>
        <taxon>Pseudomonadota</taxon>
        <taxon>Alphaproteobacteria</taxon>
        <taxon>Rhodospirillales</taxon>
        <taxon>Rhodospirillaceae</taxon>
        <taxon>Marivibrio</taxon>
    </lineage>
</organism>
<name>A0A8J7V0X1_9PROT</name>
<dbReference type="SUPFAM" id="SSF47413">
    <property type="entry name" value="lambda repressor-like DNA-binding domains"/>
    <property type="match status" value="1"/>
</dbReference>
<keyword evidence="3" id="KW-1185">Reference proteome</keyword>
<dbReference type="EMBL" id="JAGMWN010000001">
    <property type="protein sequence ID" value="MBP5855735.1"/>
    <property type="molecule type" value="Genomic_DNA"/>
</dbReference>
<reference evidence="2" key="1">
    <citation type="submission" date="2021-04" db="EMBL/GenBank/DDBJ databases">
        <authorList>
            <person name="Zhang D.-C."/>
        </authorList>
    </citation>
    <scope>NUCLEOTIDE SEQUENCE</scope>
    <source>
        <strain evidence="2">CGMCC 1.15697</strain>
    </source>
</reference>
<accession>A0A8J7V0X1</accession>
<sequence length="291" mass="32533">MSRDRRETVRIFRDRLQEAMKAAGTNRSRLAAEAGIDRSTLSQLLSAETDRLPRADTVAAVASVLQVSLDWLMGLTQQQKLGAEILRESVQVALSGPSAPSDENLRRWHAEAAGYKIRYVPASLPDLMKTEAVLRFEYAGYAAKRPSEAIADASSKLAYTRTPDADFEICCSRQAFETFAEGAGVWRELSAADRREQLLHAATLTDELYPRLRLFLYDGRTHFAVPYTVFGPKRAALFLGEMYFVFNTTGHIRQLTEHFDRLIRAAVVQAHEAPVFLRGLADRVTGRGRLA</sequence>
<dbReference type="InterPro" id="IPR010982">
    <property type="entry name" value="Lambda_DNA-bd_dom_sf"/>
</dbReference>
<dbReference type="AlphaFoldDB" id="A0A8J7V0X1"/>
<comment type="caution">
    <text evidence="2">The sequence shown here is derived from an EMBL/GenBank/DDBJ whole genome shotgun (WGS) entry which is preliminary data.</text>
</comment>
<dbReference type="CDD" id="cd00093">
    <property type="entry name" value="HTH_XRE"/>
    <property type="match status" value="1"/>
</dbReference>
<evidence type="ECO:0000259" key="1">
    <source>
        <dbReference type="PROSITE" id="PS50943"/>
    </source>
</evidence>
<feature type="domain" description="HTH cro/C1-type" evidence="1">
    <location>
        <begin position="16"/>
        <end position="72"/>
    </location>
</feature>
<dbReference type="InterPro" id="IPR001387">
    <property type="entry name" value="Cro/C1-type_HTH"/>
</dbReference>
<proteinExistence type="predicted"/>
<dbReference type="Pfam" id="PF01381">
    <property type="entry name" value="HTH_3"/>
    <property type="match status" value="1"/>
</dbReference>
<dbReference type="PROSITE" id="PS50943">
    <property type="entry name" value="HTH_CROC1"/>
    <property type="match status" value="1"/>
</dbReference>
<dbReference type="Gene3D" id="1.10.260.40">
    <property type="entry name" value="lambda repressor-like DNA-binding domains"/>
    <property type="match status" value="1"/>
</dbReference>
<protein>
    <submittedName>
        <fullName evidence="2">Helix-turn-helix transcriptional regulator</fullName>
    </submittedName>
</protein>